<feature type="region of interest" description="Disordered" evidence="12">
    <location>
        <begin position="254"/>
        <end position="289"/>
    </location>
</feature>
<dbReference type="GO" id="GO:0005694">
    <property type="term" value="C:chromosome"/>
    <property type="evidence" value="ECO:0007669"/>
    <property type="project" value="UniProtKB-SubCell"/>
</dbReference>
<feature type="compositionally biased region" description="Basic and acidic residues" evidence="12">
    <location>
        <begin position="819"/>
        <end position="840"/>
    </location>
</feature>
<dbReference type="InterPro" id="IPR001357">
    <property type="entry name" value="BRCT_dom"/>
</dbReference>
<gene>
    <name evidence="15" type="primary">MDC1</name>
    <name evidence="15" type="ORF">HK097_004397</name>
</gene>
<feature type="region of interest" description="Disordered" evidence="12">
    <location>
        <begin position="490"/>
        <end position="1078"/>
    </location>
</feature>
<dbReference type="PROSITE" id="PS50006">
    <property type="entry name" value="FHA_DOMAIN"/>
    <property type="match status" value="1"/>
</dbReference>
<feature type="compositionally biased region" description="Acidic residues" evidence="12">
    <location>
        <begin position="542"/>
        <end position="557"/>
    </location>
</feature>
<dbReference type="GO" id="GO:0006974">
    <property type="term" value="P:DNA damage response"/>
    <property type="evidence" value="ECO:0007669"/>
    <property type="project" value="UniProtKB-KW"/>
</dbReference>
<evidence type="ECO:0000256" key="2">
    <source>
        <dbReference type="ARBA" id="ARBA00004286"/>
    </source>
</evidence>
<dbReference type="Pfam" id="PF00498">
    <property type="entry name" value="FHA"/>
    <property type="match status" value="1"/>
</dbReference>
<evidence type="ECO:0000259" key="13">
    <source>
        <dbReference type="PROSITE" id="PS50006"/>
    </source>
</evidence>
<dbReference type="Proteomes" id="UP001212841">
    <property type="component" value="Unassembled WGS sequence"/>
</dbReference>
<dbReference type="PROSITE" id="PS50172">
    <property type="entry name" value="BRCT"/>
    <property type="match status" value="1"/>
</dbReference>
<feature type="domain" description="FHA" evidence="13">
    <location>
        <begin position="92"/>
        <end position="144"/>
    </location>
</feature>
<feature type="compositionally biased region" description="Polar residues" evidence="12">
    <location>
        <begin position="883"/>
        <end position="894"/>
    </location>
</feature>
<feature type="compositionally biased region" description="Basic residues" evidence="12">
    <location>
        <begin position="704"/>
        <end position="716"/>
    </location>
</feature>
<feature type="compositionally biased region" description="Acidic residues" evidence="12">
    <location>
        <begin position="517"/>
        <end position="526"/>
    </location>
</feature>
<feature type="region of interest" description="Disordered" evidence="12">
    <location>
        <begin position="1"/>
        <end position="26"/>
    </location>
</feature>
<keyword evidence="4" id="KW-0158">Chromosome</keyword>
<dbReference type="PANTHER" id="PTHR23196">
    <property type="entry name" value="PAX TRANSCRIPTION ACTIVATION DOMAIN INTERACTING PROTEIN"/>
    <property type="match status" value="1"/>
</dbReference>
<organism evidence="15 16">
    <name type="scientific">Rhizophlyctis rosea</name>
    <dbReference type="NCBI Taxonomy" id="64517"/>
    <lineage>
        <taxon>Eukaryota</taxon>
        <taxon>Fungi</taxon>
        <taxon>Fungi incertae sedis</taxon>
        <taxon>Chytridiomycota</taxon>
        <taxon>Chytridiomycota incertae sedis</taxon>
        <taxon>Chytridiomycetes</taxon>
        <taxon>Rhizophlyctidales</taxon>
        <taxon>Rhizophlyctidaceae</taxon>
        <taxon>Rhizophlyctis</taxon>
    </lineage>
</organism>
<evidence type="ECO:0000256" key="3">
    <source>
        <dbReference type="ARBA" id="ARBA00015014"/>
    </source>
</evidence>
<reference evidence="15" key="1">
    <citation type="submission" date="2020-05" db="EMBL/GenBank/DDBJ databases">
        <title>Phylogenomic resolution of chytrid fungi.</title>
        <authorList>
            <person name="Stajich J.E."/>
            <person name="Amses K."/>
            <person name="Simmons R."/>
            <person name="Seto K."/>
            <person name="Myers J."/>
            <person name="Bonds A."/>
            <person name="Quandt C.A."/>
            <person name="Barry K."/>
            <person name="Liu P."/>
            <person name="Grigoriev I."/>
            <person name="Longcore J.E."/>
            <person name="James T.Y."/>
        </authorList>
    </citation>
    <scope>NUCLEOTIDE SEQUENCE</scope>
    <source>
        <strain evidence="15">JEL0318</strain>
    </source>
</reference>
<dbReference type="SMART" id="SM00240">
    <property type="entry name" value="FHA"/>
    <property type="match status" value="1"/>
</dbReference>
<dbReference type="SMART" id="SM00292">
    <property type="entry name" value="BRCT"/>
    <property type="match status" value="1"/>
</dbReference>
<keyword evidence="11" id="KW-0131">Cell cycle</keyword>
<dbReference type="CDD" id="cd18432">
    <property type="entry name" value="BRCT_PAXIP1_rpt6_like"/>
    <property type="match status" value="1"/>
</dbReference>
<dbReference type="Gene3D" id="2.60.200.20">
    <property type="match status" value="1"/>
</dbReference>
<sequence length="1330" mass="141229">MAGAQGTAAHNPNTNRYDLEDPQYDEEDQVLQQRKSLMRMIDPNEKKDLYISRRLEEDLTDDSKEVVAHLRIFPNGDDLLEEVNVPLRTGINIVGRSSNDTDVTIVARGVSGIHALIEISASGTEHFIEDLGSTNGTSIGASSFRITPFRCYELSHMKEIKFEPVSCRYEITEGARKKIEQERNVAEGSVDDPFAYLHLPSSNTTANNVSQTVLSGTTPGQRIPPSGVPVVDTEESAIPSSNVTYHSAISEQPSTVQPIHSNGSGPSQTNGQQQPQQTSPPLAEGTAAGQAITPTSKQTSFAVPTVPIARATGQPVIQSITPTQLVSLTVPATQTLSVNASPAKTATPDPASVGIPATLIVPGTVPYGGIAPTVPTTDGTLLVDQDDRGSGSDGEGPDPSPSVRAAAMKKVVESEEDEEEEKPAPAPGLFTMLVDQDESRPDEEETTHDDGPNWDGETQTDESWLNSAGVGDAADTTVVLGPNAAGDDAAGVDIDFENDMPEAGFSGKSVNLVPESQDGEPADVEPELERPNDFTRWMDPTVPDDADEDMDDTDTTENVESVTTEAATSAQRQGTLNSSQTQNAVVKPGGRRGKVMVDEEDGADEVAESLPTTRDSDAPPTGEPVGLFAPSVNAGPVAGPDDDGDETEAEEERVMVDKVDTPEDKAAGELGAPEPMDVDEPPAEAEDVDKSSSLGFGFTAAPVGRRRGATYGKRGKATAQAEEAKGESDADEHEHVPQTKATGKRKQVDEELTNDDAAMDISEPKQADTDLVDESTNPAPAAKRAKGTKAATTTSNRGRGRGRGRGTTTTKTPRKGRGKKVDEDQIDEIHHEDAEAHEQPEETDEVIEPTPAKPRKGSTKRGSVTKAPAPDFDLDGTTDDNVKNANQKQTSNISPVADSGSRKRSRPEEGDHPAVEETPLTAKRRKSAEGNGEEGPVFTEEPGAETTAPEVVSKGRKQKTPARGKAVGGRGRGKKVEAEVEEDNEKDAGEPMEGAGNGDGDVQGTEAADPVESPTGAKEAKKNGKGGKAGSKAKGKRKTEGGDGGQETEAVGSNKKRRTPASSRETTPAPAVDASIISATPLTRRASSILGDKEKPKVMFTGIADDDERRDVVELLGGTMVDSWHECTHLVTDKIRRTVKFLCCIAAGKYILDVKWLDACKKSHGFVDEAKFGLKDTKTEKQYAMSLSSTLRHTRETRIFNGYTFVATAAVRPPPAELSEIVSSGGGKCINVEELGSWEAEGKVTLRDGVGQSEDQQVVFVGSNAKEDESSICSWRDKGWRIMSVEVVLMGVLKGEVDLTSYGLPDGDNSKPGTAATSGRAKTPARKKGR</sequence>
<feature type="compositionally biased region" description="Low complexity" evidence="12">
    <location>
        <begin position="788"/>
        <end position="797"/>
    </location>
</feature>
<feature type="compositionally biased region" description="Low complexity" evidence="12">
    <location>
        <begin position="939"/>
        <end position="950"/>
    </location>
</feature>
<evidence type="ECO:0000313" key="15">
    <source>
        <dbReference type="EMBL" id="KAJ3053390.1"/>
    </source>
</evidence>
<dbReference type="Pfam" id="PF16770">
    <property type="entry name" value="RTT107_BRCT_5"/>
    <property type="match status" value="1"/>
</dbReference>
<keyword evidence="6" id="KW-0677">Repeat</keyword>
<keyword evidence="7" id="KW-0227">DNA damage</keyword>
<comment type="subcellular location">
    <subcellularLocation>
        <location evidence="2">Chromosome</location>
    </subcellularLocation>
    <subcellularLocation>
        <location evidence="1">Nucleus</location>
    </subcellularLocation>
</comment>
<comment type="caution">
    <text evidence="15">The sequence shown here is derived from an EMBL/GenBank/DDBJ whole genome shotgun (WGS) entry which is preliminary data.</text>
</comment>
<dbReference type="PANTHER" id="PTHR23196:SF1">
    <property type="entry name" value="PAX-INTERACTING PROTEIN 1"/>
    <property type="match status" value="1"/>
</dbReference>
<feature type="region of interest" description="Disordered" evidence="12">
    <location>
        <begin position="201"/>
        <end position="233"/>
    </location>
</feature>
<evidence type="ECO:0000313" key="16">
    <source>
        <dbReference type="Proteomes" id="UP001212841"/>
    </source>
</evidence>
<dbReference type="InterPro" id="IPR051579">
    <property type="entry name" value="DDR_Transcriptional_Reg"/>
</dbReference>
<feature type="compositionally biased region" description="Basic and acidic residues" evidence="12">
    <location>
        <begin position="722"/>
        <end position="737"/>
    </location>
</feature>
<feature type="compositionally biased region" description="Acidic residues" evidence="12">
    <location>
        <begin position="598"/>
        <end position="607"/>
    </location>
</feature>
<feature type="compositionally biased region" description="Polar residues" evidence="12">
    <location>
        <begin position="201"/>
        <end position="220"/>
    </location>
</feature>
<dbReference type="SUPFAM" id="SSF52113">
    <property type="entry name" value="BRCT domain"/>
    <property type="match status" value="1"/>
</dbReference>
<feature type="region of interest" description="Disordered" evidence="12">
    <location>
        <begin position="371"/>
        <end position="459"/>
    </location>
</feature>
<dbReference type="Gene3D" id="3.40.50.10190">
    <property type="entry name" value="BRCT domain"/>
    <property type="match status" value="2"/>
</dbReference>
<evidence type="ECO:0000256" key="10">
    <source>
        <dbReference type="ARBA" id="ARBA00023242"/>
    </source>
</evidence>
<keyword evidence="10" id="KW-0539">Nucleus</keyword>
<evidence type="ECO:0000256" key="1">
    <source>
        <dbReference type="ARBA" id="ARBA00004123"/>
    </source>
</evidence>
<proteinExistence type="predicted"/>
<feature type="compositionally biased region" description="Basic and acidic residues" evidence="12">
    <location>
        <begin position="652"/>
        <end position="667"/>
    </location>
</feature>
<dbReference type="SUPFAM" id="SSF49879">
    <property type="entry name" value="SMAD/FHA domain"/>
    <property type="match status" value="1"/>
</dbReference>
<evidence type="ECO:0000256" key="12">
    <source>
        <dbReference type="SAM" id="MobiDB-lite"/>
    </source>
</evidence>
<dbReference type="InterPro" id="IPR008984">
    <property type="entry name" value="SMAD_FHA_dom_sf"/>
</dbReference>
<feature type="region of interest" description="Disordered" evidence="12">
    <location>
        <begin position="1302"/>
        <end position="1330"/>
    </location>
</feature>
<evidence type="ECO:0000256" key="9">
    <source>
        <dbReference type="ARBA" id="ARBA00022990"/>
    </source>
</evidence>
<feature type="compositionally biased region" description="Basic and acidic residues" evidence="12">
    <location>
        <begin position="906"/>
        <end position="915"/>
    </location>
</feature>
<feature type="compositionally biased region" description="Polar residues" evidence="12">
    <location>
        <begin position="558"/>
        <end position="584"/>
    </location>
</feature>
<dbReference type="GO" id="GO:0005634">
    <property type="term" value="C:nucleus"/>
    <property type="evidence" value="ECO:0007669"/>
    <property type="project" value="UniProtKB-SubCell"/>
</dbReference>
<evidence type="ECO:0000256" key="11">
    <source>
        <dbReference type="ARBA" id="ARBA00023306"/>
    </source>
</evidence>
<name>A0AAD5SHF4_9FUNG</name>
<dbReference type="InterPro" id="IPR036420">
    <property type="entry name" value="BRCT_dom_sf"/>
</dbReference>
<accession>A0AAD5SHF4</accession>
<evidence type="ECO:0000256" key="7">
    <source>
        <dbReference type="ARBA" id="ARBA00022763"/>
    </source>
</evidence>
<feature type="domain" description="BRCT" evidence="14">
    <location>
        <begin position="1095"/>
        <end position="1174"/>
    </location>
</feature>
<feature type="compositionally biased region" description="Low complexity" evidence="12">
    <location>
        <begin position="261"/>
        <end position="281"/>
    </location>
</feature>
<evidence type="ECO:0000259" key="14">
    <source>
        <dbReference type="PROSITE" id="PS50172"/>
    </source>
</evidence>
<evidence type="ECO:0000256" key="6">
    <source>
        <dbReference type="ARBA" id="ARBA00022737"/>
    </source>
</evidence>
<keyword evidence="9" id="KW-0007">Acetylation</keyword>
<keyword evidence="8" id="KW-0832">Ubl conjugation</keyword>
<protein>
    <recommendedName>
        <fullName evidence="3">Mediator of DNA damage checkpoint protein 1</fullName>
    </recommendedName>
</protein>
<feature type="compositionally biased region" description="Acidic residues" evidence="12">
    <location>
        <begin position="640"/>
        <end position="651"/>
    </location>
</feature>
<dbReference type="EMBL" id="JADGJD010000212">
    <property type="protein sequence ID" value="KAJ3053390.1"/>
    <property type="molecule type" value="Genomic_DNA"/>
</dbReference>
<keyword evidence="16" id="KW-1185">Reference proteome</keyword>
<feature type="compositionally biased region" description="Acidic residues" evidence="12">
    <location>
        <begin position="676"/>
        <end position="687"/>
    </location>
</feature>
<dbReference type="InterPro" id="IPR000253">
    <property type="entry name" value="FHA_dom"/>
</dbReference>
<evidence type="ECO:0000256" key="8">
    <source>
        <dbReference type="ARBA" id="ARBA00022843"/>
    </source>
</evidence>
<dbReference type="CDD" id="cd17744">
    <property type="entry name" value="BRCT_MDC1_rpt1"/>
    <property type="match status" value="1"/>
</dbReference>
<evidence type="ECO:0000256" key="5">
    <source>
        <dbReference type="ARBA" id="ARBA00022499"/>
    </source>
</evidence>
<keyword evidence="5" id="KW-1017">Isopeptide bond</keyword>
<evidence type="ECO:0000256" key="4">
    <source>
        <dbReference type="ARBA" id="ARBA00022454"/>
    </source>
</evidence>